<dbReference type="PRINTS" id="PR00190">
    <property type="entry name" value="ACTIN"/>
</dbReference>
<feature type="region of interest" description="Disordered" evidence="7">
    <location>
        <begin position="1"/>
        <end position="20"/>
    </location>
</feature>
<evidence type="ECO:0000256" key="5">
    <source>
        <dbReference type="ARBA" id="ARBA00023212"/>
    </source>
</evidence>
<proteinExistence type="inferred from homology"/>
<accession>A0A067MRJ5</accession>
<evidence type="ECO:0000313" key="8">
    <source>
        <dbReference type="EMBL" id="KDQ14221.1"/>
    </source>
</evidence>
<reference evidence="9" key="1">
    <citation type="journal article" date="2014" name="Proc. Natl. Acad. Sci. U.S.A.">
        <title>Extensive sampling of basidiomycete genomes demonstrates inadequacy of the white-rot/brown-rot paradigm for wood decay fungi.</title>
        <authorList>
            <person name="Riley R."/>
            <person name="Salamov A.A."/>
            <person name="Brown D.W."/>
            <person name="Nagy L.G."/>
            <person name="Floudas D."/>
            <person name="Held B.W."/>
            <person name="Levasseur A."/>
            <person name="Lombard V."/>
            <person name="Morin E."/>
            <person name="Otillar R."/>
            <person name="Lindquist E.A."/>
            <person name="Sun H."/>
            <person name="LaButti K.M."/>
            <person name="Schmutz J."/>
            <person name="Jabbour D."/>
            <person name="Luo H."/>
            <person name="Baker S.E."/>
            <person name="Pisabarro A.G."/>
            <person name="Walton J.D."/>
            <person name="Blanchette R.A."/>
            <person name="Henrissat B."/>
            <person name="Martin F."/>
            <person name="Cullen D."/>
            <person name="Hibbett D.S."/>
            <person name="Grigoriev I.V."/>
        </authorList>
    </citation>
    <scope>NUCLEOTIDE SEQUENCE [LARGE SCALE GENOMIC DNA]</scope>
    <source>
        <strain evidence="9">FD-172 SS1</strain>
    </source>
</reference>
<name>A0A067MRJ5_BOTB1</name>
<dbReference type="SMART" id="SM00268">
    <property type="entry name" value="ACTIN"/>
    <property type="match status" value="1"/>
</dbReference>
<dbReference type="PANTHER" id="PTHR11937">
    <property type="entry name" value="ACTIN"/>
    <property type="match status" value="1"/>
</dbReference>
<evidence type="ECO:0000256" key="2">
    <source>
        <dbReference type="ARBA" id="ARBA00022490"/>
    </source>
</evidence>
<dbReference type="OrthoDB" id="6220758at2759"/>
<dbReference type="InterPro" id="IPR043129">
    <property type="entry name" value="ATPase_NBD"/>
</dbReference>
<keyword evidence="3" id="KW-0547">Nucleotide-binding</keyword>
<dbReference type="AlphaFoldDB" id="A0A067MRJ5"/>
<dbReference type="Proteomes" id="UP000027195">
    <property type="component" value="Unassembled WGS sequence"/>
</dbReference>
<dbReference type="FunFam" id="3.30.420.40:FF:000148">
    <property type="entry name" value="Actin, alpha skeletal muscle"/>
    <property type="match status" value="1"/>
</dbReference>
<dbReference type="FunFam" id="3.30.420.40:FF:000058">
    <property type="entry name" value="Putative actin-related protein 5"/>
    <property type="match status" value="1"/>
</dbReference>
<keyword evidence="4" id="KW-0067">ATP-binding</keyword>
<dbReference type="Pfam" id="PF00022">
    <property type="entry name" value="Actin"/>
    <property type="match status" value="1"/>
</dbReference>
<evidence type="ECO:0000256" key="3">
    <source>
        <dbReference type="ARBA" id="ARBA00022741"/>
    </source>
</evidence>
<dbReference type="Gene3D" id="3.30.420.40">
    <property type="match status" value="2"/>
</dbReference>
<comment type="similarity">
    <text evidence="6">Belongs to the actin family.</text>
</comment>
<protein>
    <recommendedName>
        <fullName evidence="10">Actin</fullName>
    </recommendedName>
</protein>
<comment type="subcellular location">
    <subcellularLocation>
        <location evidence="1">Cytoplasm</location>
        <location evidence="1">Cytoskeleton</location>
    </subcellularLocation>
</comment>
<evidence type="ECO:0000256" key="4">
    <source>
        <dbReference type="ARBA" id="ARBA00022840"/>
    </source>
</evidence>
<dbReference type="HOGENOM" id="CLU_027965_0_2_1"/>
<dbReference type="GO" id="GO:0005524">
    <property type="term" value="F:ATP binding"/>
    <property type="evidence" value="ECO:0007669"/>
    <property type="project" value="UniProtKB-KW"/>
</dbReference>
<evidence type="ECO:0008006" key="10">
    <source>
        <dbReference type="Google" id="ProtNLM"/>
    </source>
</evidence>
<keyword evidence="5" id="KW-0206">Cytoskeleton</keyword>
<dbReference type="InterPro" id="IPR004000">
    <property type="entry name" value="Actin"/>
</dbReference>
<evidence type="ECO:0000256" key="1">
    <source>
        <dbReference type="ARBA" id="ARBA00004245"/>
    </source>
</evidence>
<organism evidence="8 9">
    <name type="scientific">Botryobasidium botryosum (strain FD-172 SS1)</name>
    <dbReference type="NCBI Taxonomy" id="930990"/>
    <lineage>
        <taxon>Eukaryota</taxon>
        <taxon>Fungi</taxon>
        <taxon>Dikarya</taxon>
        <taxon>Basidiomycota</taxon>
        <taxon>Agaricomycotina</taxon>
        <taxon>Agaricomycetes</taxon>
        <taxon>Cantharellales</taxon>
        <taxon>Botryobasidiaceae</taxon>
        <taxon>Botryobasidium</taxon>
    </lineage>
</organism>
<dbReference type="SUPFAM" id="SSF53067">
    <property type="entry name" value="Actin-like ATPase domain"/>
    <property type="match status" value="2"/>
</dbReference>
<dbReference type="InParanoid" id="A0A067MRJ5"/>
<sequence length="396" mass="43521">MLRRPAQYGIDTGSPRQENPPLTCVTAVKMDDTQTVVIDNGSGWIKAGFAGEDAPQAVFPTFIGLSKLVGVMARQKEVYFGHEAQSRSATLSFTYPVEHGVVKDWDTMEKIWHYTFFNELRVNPEECSILLTEAPRTSSADREKMASIMFDVFSPSAICIASQAGLSLVASGCSSGVVVDVGDGVTNVTPFHEGMTFHTATERLEVAGRDITDHLKTLLAASGHELSRSTAQDIKEELCYVALDFNEETRKTPRDIKPYKLPDGSTIEIPEKIRFKAPELLFQPGLNAKGSDGVCETIHRSICKCDGDFRSKLYENIILAGGSTLFEGIGDRLQRDLSRLAPNAKVQVIAPAERKYSAWEGGSKFASLSGFSDCCVSKDEFDEHGPSVVHKKFQFF</sequence>
<keyword evidence="2" id="KW-0963">Cytoplasm</keyword>
<gene>
    <name evidence="8" type="ORF">BOTBODRAFT_353796</name>
</gene>
<evidence type="ECO:0000313" key="9">
    <source>
        <dbReference type="Proteomes" id="UP000027195"/>
    </source>
</evidence>
<dbReference type="Gene3D" id="3.90.640.10">
    <property type="entry name" value="Actin, Chain A, domain 4"/>
    <property type="match status" value="1"/>
</dbReference>
<evidence type="ECO:0000256" key="6">
    <source>
        <dbReference type="RuleBase" id="RU000487"/>
    </source>
</evidence>
<evidence type="ECO:0000256" key="7">
    <source>
        <dbReference type="SAM" id="MobiDB-lite"/>
    </source>
</evidence>
<dbReference type="GO" id="GO:0005856">
    <property type="term" value="C:cytoskeleton"/>
    <property type="evidence" value="ECO:0007669"/>
    <property type="project" value="UniProtKB-SubCell"/>
</dbReference>
<dbReference type="EMBL" id="KL198039">
    <property type="protein sequence ID" value="KDQ14221.1"/>
    <property type="molecule type" value="Genomic_DNA"/>
</dbReference>
<keyword evidence="9" id="KW-1185">Reference proteome</keyword>
<dbReference type="STRING" id="930990.A0A067MRJ5"/>